<evidence type="ECO:0000313" key="2">
    <source>
        <dbReference type="EMBL" id="CAE8706431.1"/>
    </source>
</evidence>
<sequence length="414" mass="45814">MCNHVEFGVGWFLVTTTATTTTTTTTRTTTTIPRATPAPGQSCADVTSQLSLELEKQMVQGFGSLNLWDANFWSGQVSLASMQIEDPFPGQRKILWIRFARAGDGERGNVVSTVSEWEGLLTPVEAKMEVSEDSTGNGLLRKEEFVSCLLSSPALSEPLRRLASPVYGRSAAAIDEGPSILQLDVTVDCPEVADHKRDAKKSTDSRSQLPVLFGGSSSAKSAGAALLTADIANSAAMYGDTHGVEVLLRDTIGDFLLKVQEACESLAAKNLRLGNAEAVELSRRYRLVQIGPEHIVLAFWIRQDAAEEHVEAFLGDHADPSNWRPLDKDLTFWDYASRLGFGQGGRRFPPCLRVVRGSELLRQQSRFYRQMLAEQSLAEEMRNLLAWAIYYHRGDANSPEWRLQQHPTNSPEWR</sequence>
<accession>A0A813KRW0</accession>
<dbReference type="AlphaFoldDB" id="A0A813KRW0"/>
<feature type="signal peptide" evidence="1">
    <location>
        <begin position="1"/>
        <end position="18"/>
    </location>
</feature>
<reference evidence="2" key="1">
    <citation type="submission" date="2021-02" db="EMBL/GenBank/DDBJ databases">
        <authorList>
            <person name="Dougan E. K."/>
            <person name="Rhodes N."/>
            <person name="Thang M."/>
            <person name="Chan C."/>
        </authorList>
    </citation>
    <scope>NUCLEOTIDE SEQUENCE</scope>
</reference>
<dbReference type="Proteomes" id="UP000626109">
    <property type="component" value="Unassembled WGS sequence"/>
</dbReference>
<protein>
    <submittedName>
        <fullName evidence="2">Uncharacterized protein</fullName>
    </submittedName>
</protein>
<evidence type="ECO:0000313" key="3">
    <source>
        <dbReference type="Proteomes" id="UP000626109"/>
    </source>
</evidence>
<organism evidence="2 3">
    <name type="scientific">Polarella glacialis</name>
    <name type="common">Dinoflagellate</name>
    <dbReference type="NCBI Taxonomy" id="89957"/>
    <lineage>
        <taxon>Eukaryota</taxon>
        <taxon>Sar</taxon>
        <taxon>Alveolata</taxon>
        <taxon>Dinophyceae</taxon>
        <taxon>Suessiales</taxon>
        <taxon>Suessiaceae</taxon>
        <taxon>Polarella</taxon>
    </lineage>
</organism>
<dbReference type="EMBL" id="CAJNNW010031206">
    <property type="protein sequence ID" value="CAE8706431.1"/>
    <property type="molecule type" value="Genomic_DNA"/>
</dbReference>
<keyword evidence="1" id="KW-0732">Signal</keyword>
<comment type="caution">
    <text evidence="2">The sequence shown here is derived from an EMBL/GenBank/DDBJ whole genome shotgun (WGS) entry which is preliminary data.</text>
</comment>
<evidence type="ECO:0000256" key="1">
    <source>
        <dbReference type="SAM" id="SignalP"/>
    </source>
</evidence>
<feature type="chain" id="PRO_5032439275" evidence="1">
    <location>
        <begin position="19"/>
        <end position="414"/>
    </location>
</feature>
<name>A0A813KRW0_POLGL</name>
<gene>
    <name evidence="2" type="ORF">PGLA2088_LOCUS34170</name>
</gene>
<proteinExistence type="predicted"/>